<evidence type="ECO:0008006" key="3">
    <source>
        <dbReference type="Google" id="ProtNLM"/>
    </source>
</evidence>
<name>A0A2S9JKK1_9HYPH</name>
<sequence length="251" mass="28648">MDLRHTALNGLNLKGKAILEIGPLNRPLVPRSVGKVYYADHCSTEDLKKKYHGNPDVPEQDICSVDINLLERTLPDAGKDFGPFDFVVASHVIEHVPNLVGWLRDIHAVLQNGGVLALVIPDKRYTFDFFRRDTEAWMIDEAEAEQRWRPSLRQVIDHFTNIVHADCGALWSNVGASSNFRPQIAAEAIEGLIAQYQAGKYIDTHCWMFRPDSFKPLLEEVFRRYQIGFKVGRIVPTPFNQLEFYSQLTKI</sequence>
<comment type="caution">
    <text evidence="1">The sequence shown here is derived from an EMBL/GenBank/DDBJ whole genome shotgun (WGS) entry which is preliminary data.</text>
</comment>
<evidence type="ECO:0000313" key="2">
    <source>
        <dbReference type="Proteomes" id="UP000238563"/>
    </source>
</evidence>
<dbReference type="SUPFAM" id="SSF53335">
    <property type="entry name" value="S-adenosyl-L-methionine-dependent methyltransferases"/>
    <property type="match status" value="1"/>
</dbReference>
<dbReference type="Pfam" id="PF13489">
    <property type="entry name" value="Methyltransf_23"/>
    <property type="match status" value="1"/>
</dbReference>
<dbReference type="Gene3D" id="3.40.50.150">
    <property type="entry name" value="Vaccinia Virus protein VP39"/>
    <property type="match status" value="1"/>
</dbReference>
<organism evidence="1 2">
    <name type="scientific">Phyllobacterium myrsinacearum</name>
    <dbReference type="NCBI Taxonomy" id="28101"/>
    <lineage>
        <taxon>Bacteria</taxon>
        <taxon>Pseudomonadati</taxon>
        <taxon>Pseudomonadota</taxon>
        <taxon>Alphaproteobacteria</taxon>
        <taxon>Hyphomicrobiales</taxon>
        <taxon>Phyllobacteriaceae</taxon>
        <taxon>Phyllobacterium</taxon>
    </lineage>
</organism>
<dbReference type="RefSeq" id="WP_105734487.1">
    <property type="nucleotide sequence ID" value="NZ_PVBT01000003.1"/>
</dbReference>
<dbReference type="EMBL" id="PVBT01000003">
    <property type="protein sequence ID" value="PRD53485.1"/>
    <property type="molecule type" value="Genomic_DNA"/>
</dbReference>
<dbReference type="AlphaFoldDB" id="A0A2S9JKK1"/>
<reference evidence="1 2" key="1">
    <citation type="submission" date="2018-02" db="EMBL/GenBank/DDBJ databases">
        <title>The draft genome of Phyllobacterium myrsinacearum DSM5892.</title>
        <authorList>
            <person name="Li L."/>
            <person name="Liu L."/>
            <person name="Zhang X."/>
            <person name="Wang T."/>
        </authorList>
    </citation>
    <scope>NUCLEOTIDE SEQUENCE [LARGE SCALE GENOMIC DNA]</scope>
    <source>
        <strain evidence="1 2">DSM 5892</strain>
    </source>
</reference>
<accession>A0A2S9JKK1</accession>
<proteinExistence type="predicted"/>
<evidence type="ECO:0000313" key="1">
    <source>
        <dbReference type="EMBL" id="PRD53485.1"/>
    </source>
</evidence>
<keyword evidence="2" id="KW-1185">Reference proteome</keyword>
<dbReference type="InterPro" id="IPR029063">
    <property type="entry name" value="SAM-dependent_MTases_sf"/>
</dbReference>
<gene>
    <name evidence="1" type="ORF">C5750_14075</name>
</gene>
<protein>
    <recommendedName>
        <fullName evidence="3">Methyltransferase</fullName>
    </recommendedName>
</protein>
<dbReference type="OrthoDB" id="210346at2"/>
<dbReference type="Proteomes" id="UP000238563">
    <property type="component" value="Unassembled WGS sequence"/>
</dbReference>